<sequence length="100" mass="11531">MDSYYAVIFTSQRTDDDNEGYAKMADAIEVLAKQQSGFLRVASTRNAEGQGITVSYWESLEAIQQWKNNAQHVVAQQLGKEKWYSHYHVEICQVMRAYSF</sequence>
<dbReference type="EMBL" id="CP019980">
    <property type="protein sequence ID" value="AVK96564.1"/>
    <property type="molecule type" value="Genomic_DNA"/>
</dbReference>
<dbReference type="InterPro" id="IPR007138">
    <property type="entry name" value="ABM_dom"/>
</dbReference>
<dbReference type="EMBL" id="UFSZ01000001">
    <property type="protein sequence ID" value="SUV17639.1"/>
    <property type="molecule type" value="Genomic_DNA"/>
</dbReference>
<proteinExistence type="predicted"/>
<name>A0A2S0JZY9_LYSSH</name>
<dbReference type="GeneID" id="48276527"/>
<dbReference type="PANTHER" id="PTHR37811">
    <property type="entry name" value="BLL5343 PROTEIN"/>
    <property type="match status" value="1"/>
</dbReference>
<feature type="domain" description="ABM" evidence="1">
    <location>
        <begin position="22"/>
        <end position="77"/>
    </location>
</feature>
<organism evidence="2 4">
    <name type="scientific">Lysinibacillus sphaericus</name>
    <name type="common">Bacillus sphaericus</name>
    <dbReference type="NCBI Taxonomy" id="1421"/>
    <lineage>
        <taxon>Bacteria</taxon>
        <taxon>Bacillati</taxon>
        <taxon>Bacillota</taxon>
        <taxon>Bacilli</taxon>
        <taxon>Bacillales</taxon>
        <taxon>Bacillaceae</taxon>
        <taxon>Lysinibacillus</taxon>
    </lineage>
</organism>
<dbReference type="AlphaFoldDB" id="A0A2S0JZY9"/>
<gene>
    <name evidence="3" type="primary">yqjZ</name>
    <name evidence="2" type="ORF">LS41612_09955</name>
    <name evidence="3" type="ORF">NCTC10338_02745</name>
</gene>
<dbReference type="RefSeq" id="WP_024361014.1">
    <property type="nucleotide sequence ID" value="NZ_BJNS01000006.1"/>
</dbReference>
<dbReference type="Pfam" id="PF03992">
    <property type="entry name" value="ABM"/>
    <property type="match status" value="1"/>
</dbReference>
<dbReference type="PANTHER" id="PTHR37811:SF2">
    <property type="entry name" value="ABM DOMAIN-CONTAINING PROTEIN"/>
    <property type="match status" value="1"/>
</dbReference>
<reference evidence="2 4" key="1">
    <citation type="submission" date="2017-03" db="EMBL/GenBank/DDBJ databases">
        <title>The whole genome sequencing and assembly of Lysinibacillus sphaericus DSM 28T strain.</title>
        <authorList>
            <person name="Lee Y.-J."/>
            <person name="Yi H."/>
            <person name="Bahn Y.-S."/>
            <person name="Kim J.F."/>
            <person name="Lee D.-W."/>
        </authorList>
    </citation>
    <scope>NUCLEOTIDE SEQUENCE [LARGE SCALE GENOMIC DNA]</scope>
    <source>
        <strain evidence="2 4">DSM 28</strain>
    </source>
</reference>
<evidence type="ECO:0000313" key="2">
    <source>
        <dbReference type="EMBL" id="AVK96564.1"/>
    </source>
</evidence>
<reference evidence="3 5" key="2">
    <citation type="submission" date="2018-06" db="EMBL/GenBank/DDBJ databases">
        <authorList>
            <consortium name="Pathogen Informatics"/>
            <person name="Doyle S."/>
        </authorList>
    </citation>
    <scope>NUCLEOTIDE SEQUENCE [LARGE SCALE GENOMIC DNA]</scope>
    <source>
        <strain evidence="3 5">NCTC10338</strain>
    </source>
</reference>
<evidence type="ECO:0000313" key="5">
    <source>
        <dbReference type="Proteomes" id="UP000255295"/>
    </source>
</evidence>
<evidence type="ECO:0000313" key="3">
    <source>
        <dbReference type="EMBL" id="SUV17639.1"/>
    </source>
</evidence>
<accession>A0A2S0JZY9</accession>
<dbReference type="Proteomes" id="UP000238825">
    <property type="component" value="Chromosome"/>
</dbReference>
<keyword evidence="2" id="KW-0560">Oxidoreductase</keyword>
<evidence type="ECO:0000259" key="1">
    <source>
        <dbReference type="Pfam" id="PF03992"/>
    </source>
</evidence>
<keyword evidence="2" id="KW-0503">Monooxygenase</keyword>
<dbReference type="GO" id="GO:0004497">
    <property type="term" value="F:monooxygenase activity"/>
    <property type="evidence" value="ECO:0007669"/>
    <property type="project" value="UniProtKB-KW"/>
</dbReference>
<dbReference type="Gene3D" id="3.30.70.100">
    <property type="match status" value="1"/>
</dbReference>
<dbReference type="SUPFAM" id="SSF54909">
    <property type="entry name" value="Dimeric alpha+beta barrel"/>
    <property type="match status" value="1"/>
</dbReference>
<dbReference type="Proteomes" id="UP000255295">
    <property type="component" value="Unassembled WGS sequence"/>
</dbReference>
<dbReference type="InterPro" id="IPR011008">
    <property type="entry name" value="Dimeric_a/b-barrel"/>
</dbReference>
<dbReference type="InterPro" id="IPR052936">
    <property type="entry name" value="Jasmonate_Hydroxylase-like"/>
</dbReference>
<protein>
    <submittedName>
        <fullName evidence="2">Antibiotic biosynthesis monooxygenase</fullName>
    </submittedName>
</protein>
<evidence type="ECO:0000313" key="4">
    <source>
        <dbReference type="Proteomes" id="UP000238825"/>
    </source>
</evidence>